<sequence length="118" mass="13431">MQIPQTYKSSEKLDVNSDKYLSKPNQYWSHSDTSKAKMGVTTKSYNELTKTGPSKSYANACDTAKYWANYDKFAKLNIDLPKHLTKDLDASNCAECVENNFWFKKSVLNKNTDEKANG</sequence>
<protein>
    <submittedName>
        <fullName evidence="1">Uncharacterized protein</fullName>
    </submittedName>
</protein>
<evidence type="ECO:0000313" key="2">
    <source>
        <dbReference type="Proteomes" id="UP000249218"/>
    </source>
</evidence>
<dbReference type="EMBL" id="KZ150189">
    <property type="protein sequence ID" value="PZC72425.1"/>
    <property type="molecule type" value="Genomic_DNA"/>
</dbReference>
<proteinExistence type="predicted"/>
<gene>
    <name evidence="1" type="primary">HaOG211222</name>
    <name evidence="1" type="ORF">B5X24_HaOG211222</name>
</gene>
<dbReference type="AlphaFoldDB" id="A0A2W1BF93"/>
<name>A0A2W1BF93_HELAM</name>
<reference evidence="1 2" key="1">
    <citation type="journal article" date="2017" name="BMC Biol.">
        <title>Genomic innovations, transcriptional plasticity and gene loss underlying the evolution and divergence of two highly polyphagous and invasive Helicoverpa pest species.</title>
        <authorList>
            <person name="Pearce S.L."/>
            <person name="Clarke D.F."/>
            <person name="East P.D."/>
            <person name="Elfekih S."/>
            <person name="Gordon K.H."/>
            <person name="Jermiin L.S."/>
            <person name="McGaughran A."/>
            <person name="Oakeshott J.G."/>
            <person name="Papanikolaou A."/>
            <person name="Perera O.P."/>
            <person name="Rane R.V."/>
            <person name="Richards S."/>
            <person name="Tay W.T."/>
            <person name="Walsh T.K."/>
            <person name="Anderson A."/>
            <person name="Anderson C.J."/>
            <person name="Asgari S."/>
            <person name="Board P.G."/>
            <person name="Bretschneider A."/>
            <person name="Campbell P.M."/>
            <person name="Chertemps T."/>
            <person name="Christeller J.T."/>
            <person name="Coppin C.W."/>
            <person name="Downes S.J."/>
            <person name="Duan G."/>
            <person name="Farnsworth C.A."/>
            <person name="Good R.T."/>
            <person name="Han L.B."/>
            <person name="Han Y.C."/>
            <person name="Hatje K."/>
            <person name="Horne I."/>
            <person name="Huang Y.P."/>
            <person name="Hughes D.S."/>
            <person name="Jacquin-Joly E."/>
            <person name="James W."/>
            <person name="Jhangiani S."/>
            <person name="Kollmar M."/>
            <person name="Kuwar S.S."/>
            <person name="Li S."/>
            <person name="Liu N.Y."/>
            <person name="Maibeche M.T."/>
            <person name="Miller J.R."/>
            <person name="Montagne N."/>
            <person name="Perry T."/>
            <person name="Qu J."/>
            <person name="Song S.V."/>
            <person name="Sutton G.G."/>
            <person name="Vogel H."/>
            <person name="Walenz B.P."/>
            <person name="Xu W."/>
            <person name="Zhang H.J."/>
            <person name="Zou Z."/>
            <person name="Batterham P."/>
            <person name="Edwards O.R."/>
            <person name="Feyereisen R."/>
            <person name="Gibbs R.A."/>
            <person name="Heckel D.G."/>
            <person name="McGrath A."/>
            <person name="Robin C."/>
            <person name="Scherer S.E."/>
            <person name="Worley K.C."/>
            <person name="Wu Y.D."/>
        </authorList>
    </citation>
    <scope>NUCLEOTIDE SEQUENCE [LARGE SCALE GENOMIC DNA]</scope>
    <source>
        <strain evidence="1">Harm_GR_Male_#8</strain>
        <tissue evidence="1">Whole organism</tissue>
    </source>
</reference>
<organism evidence="1 2">
    <name type="scientific">Helicoverpa armigera</name>
    <name type="common">Cotton bollworm</name>
    <name type="synonym">Heliothis armigera</name>
    <dbReference type="NCBI Taxonomy" id="29058"/>
    <lineage>
        <taxon>Eukaryota</taxon>
        <taxon>Metazoa</taxon>
        <taxon>Ecdysozoa</taxon>
        <taxon>Arthropoda</taxon>
        <taxon>Hexapoda</taxon>
        <taxon>Insecta</taxon>
        <taxon>Pterygota</taxon>
        <taxon>Neoptera</taxon>
        <taxon>Endopterygota</taxon>
        <taxon>Lepidoptera</taxon>
        <taxon>Glossata</taxon>
        <taxon>Ditrysia</taxon>
        <taxon>Noctuoidea</taxon>
        <taxon>Noctuidae</taxon>
        <taxon>Heliothinae</taxon>
        <taxon>Helicoverpa</taxon>
    </lineage>
</organism>
<accession>A0A2W1BF93</accession>
<dbReference type="Proteomes" id="UP000249218">
    <property type="component" value="Unassembled WGS sequence"/>
</dbReference>
<evidence type="ECO:0000313" key="1">
    <source>
        <dbReference type="EMBL" id="PZC72425.1"/>
    </source>
</evidence>
<keyword evidence="2" id="KW-1185">Reference proteome</keyword>